<keyword evidence="2" id="KW-1185">Reference proteome</keyword>
<dbReference type="EMBL" id="OA882226">
    <property type="protein sequence ID" value="CAD7273943.1"/>
    <property type="molecule type" value="Genomic_DNA"/>
</dbReference>
<proteinExistence type="predicted"/>
<organism evidence="1">
    <name type="scientific">Notodromas monacha</name>
    <dbReference type="NCBI Taxonomy" id="399045"/>
    <lineage>
        <taxon>Eukaryota</taxon>
        <taxon>Metazoa</taxon>
        <taxon>Ecdysozoa</taxon>
        <taxon>Arthropoda</taxon>
        <taxon>Crustacea</taxon>
        <taxon>Oligostraca</taxon>
        <taxon>Ostracoda</taxon>
        <taxon>Podocopa</taxon>
        <taxon>Podocopida</taxon>
        <taxon>Cypridocopina</taxon>
        <taxon>Cypridoidea</taxon>
        <taxon>Cyprididae</taxon>
        <taxon>Notodromas</taxon>
    </lineage>
</organism>
<protein>
    <submittedName>
        <fullName evidence="1">Uncharacterized protein</fullName>
    </submittedName>
</protein>
<dbReference type="EMBL" id="CAJPEX010000189">
    <property type="protein sequence ID" value="CAG0914095.1"/>
    <property type="molecule type" value="Genomic_DNA"/>
</dbReference>
<dbReference type="AlphaFoldDB" id="A0A7R9BEW3"/>
<gene>
    <name evidence="1" type="ORF">NMOB1V02_LOCUS1805</name>
</gene>
<evidence type="ECO:0000313" key="1">
    <source>
        <dbReference type="EMBL" id="CAD7273943.1"/>
    </source>
</evidence>
<reference evidence="1" key="1">
    <citation type="submission" date="2020-11" db="EMBL/GenBank/DDBJ databases">
        <authorList>
            <person name="Tran Van P."/>
        </authorList>
    </citation>
    <scope>NUCLEOTIDE SEQUENCE</scope>
</reference>
<evidence type="ECO:0000313" key="2">
    <source>
        <dbReference type="Proteomes" id="UP000678499"/>
    </source>
</evidence>
<accession>A0A7R9BEW3</accession>
<sequence>MPVIGSAPPPGDPILPSAVPKAIENVRKSRVSYQAVTSNVCLMTSPVLAHVSLCRLSFEMPSYPSMSMALITTSLSVEGVNVN</sequence>
<name>A0A7R9BEW3_9CRUS</name>
<dbReference type="Proteomes" id="UP000678499">
    <property type="component" value="Unassembled WGS sequence"/>
</dbReference>